<reference evidence="1 2" key="1">
    <citation type="journal article" date="2014" name="PLoS ONE">
        <title>Rumen cellulosomics: divergent fiber-degrading strategies revealed by comparative genome-wide analysis of six ruminococcal strains.</title>
        <authorList>
            <person name="Dassa B."/>
            <person name="Borovok I."/>
            <person name="Ruimy-Israeli V."/>
            <person name="Lamed R."/>
            <person name="Flint H.J."/>
            <person name="Duncan S.H."/>
            <person name="Henrissat B."/>
            <person name="Coutinho P."/>
            <person name="Morrison M."/>
            <person name="Mosoni P."/>
            <person name="Yeoman C.J."/>
            <person name="White B.A."/>
            <person name="Bayer E.A."/>
        </authorList>
    </citation>
    <scope>NUCLEOTIDE SEQUENCE [LARGE SCALE GENOMIC DNA]</scope>
    <source>
        <strain evidence="1 2">007c</strain>
    </source>
</reference>
<dbReference type="AlphaFoldDB" id="W7UX28"/>
<evidence type="ECO:0000313" key="2">
    <source>
        <dbReference type="Proteomes" id="UP000019365"/>
    </source>
</evidence>
<dbReference type="eggNOG" id="COG0727">
    <property type="taxonomic scope" value="Bacteria"/>
</dbReference>
<dbReference type="PATRIC" id="fig|1341157.4.peg.1994"/>
<keyword evidence="2" id="KW-1185">Reference proteome</keyword>
<sequence>MIYRTPTYCRDFRCIAGECKDSCCKGWEIDIDAETAEYYSRVDGEFGERLRSSIKNGSFVLTEEERCPFLNMEGLCDIYTELGEENLCRICSDHPRYYEWFGTVKEGGTGLCCEAAAELILSRPFALCEEEIPFEEAAGSYDEELFSLVYNAREEMFGILCSEDMPLSEAVCRCLDIAAEIQQSIDVPCPEAAGTADSSHALREIFGCLYSLEPIDENWQPYIKSRMDILGSAQPVSRDYEPYLRRLMLYFLFRYLLKSVYDGGILGYTKFAALSIIVIGTLYRLDGCSSLKSCAETAKNYSKETEYSVENMAELLEDFGKEPFFSTASLKALAETAFAENMDEI</sequence>
<accession>W7UX28</accession>
<comment type="caution">
    <text evidence="1">The sequence shown here is derived from an EMBL/GenBank/DDBJ whole genome shotgun (WGS) entry which is preliminary data.</text>
</comment>
<organism evidence="1 2">
    <name type="scientific">Ruminococcus flavefaciens 007c</name>
    <dbReference type="NCBI Taxonomy" id="1341157"/>
    <lineage>
        <taxon>Bacteria</taxon>
        <taxon>Bacillati</taxon>
        <taxon>Bacillota</taxon>
        <taxon>Clostridia</taxon>
        <taxon>Eubacteriales</taxon>
        <taxon>Oscillospiraceae</taxon>
        <taxon>Ruminococcus</taxon>
    </lineage>
</organism>
<name>W7UX28_RUMFL</name>
<dbReference type="RefSeq" id="WP_037299523.1">
    <property type="nucleotide sequence ID" value="NZ_ATAX01000026.1"/>
</dbReference>
<evidence type="ECO:0000313" key="1">
    <source>
        <dbReference type="EMBL" id="EWM53225.1"/>
    </source>
</evidence>
<gene>
    <name evidence="1" type="ORF">RF007C_09625</name>
</gene>
<evidence type="ECO:0008006" key="3">
    <source>
        <dbReference type="Google" id="ProtNLM"/>
    </source>
</evidence>
<dbReference type="EMBL" id="ATAX01000026">
    <property type="protein sequence ID" value="EWM53225.1"/>
    <property type="molecule type" value="Genomic_DNA"/>
</dbReference>
<dbReference type="Proteomes" id="UP000019365">
    <property type="component" value="Unassembled WGS sequence"/>
</dbReference>
<dbReference type="NCBIfam" id="NF038110">
    <property type="entry name" value="Lys_methyl_FliB"/>
    <property type="match status" value="1"/>
</dbReference>
<protein>
    <recommendedName>
        <fullName evidence="3">Lysine-N-methylase</fullName>
    </recommendedName>
</protein>
<proteinExistence type="predicted"/>
<dbReference type="OrthoDB" id="86584at2"/>